<dbReference type="EMBL" id="JAGMUU010000003">
    <property type="protein sequence ID" value="KAH7157247.1"/>
    <property type="molecule type" value="Genomic_DNA"/>
</dbReference>
<organism evidence="3 4">
    <name type="scientific">Dactylonectria estremocensis</name>
    <dbReference type="NCBI Taxonomy" id="1079267"/>
    <lineage>
        <taxon>Eukaryota</taxon>
        <taxon>Fungi</taxon>
        <taxon>Dikarya</taxon>
        <taxon>Ascomycota</taxon>
        <taxon>Pezizomycotina</taxon>
        <taxon>Sordariomycetes</taxon>
        <taxon>Hypocreomycetidae</taxon>
        <taxon>Hypocreales</taxon>
        <taxon>Nectriaceae</taxon>
        <taxon>Dactylonectria</taxon>
    </lineage>
</organism>
<reference evidence="3" key="1">
    <citation type="journal article" date="2021" name="Nat. Commun.">
        <title>Genetic determinants of endophytism in the Arabidopsis root mycobiome.</title>
        <authorList>
            <person name="Mesny F."/>
            <person name="Miyauchi S."/>
            <person name="Thiergart T."/>
            <person name="Pickel B."/>
            <person name="Atanasova L."/>
            <person name="Karlsson M."/>
            <person name="Huettel B."/>
            <person name="Barry K.W."/>
            <person name="Haridas S."/>
            <person name="Chen C."/>
            <person name="Bauer D."/>
            <person name="Andreopoulos W."/>
            <person name="Pangilinan J."/>
            <person name="LaButti K."/>
            <person name="Riley R."/>
            <person name="Lipzen A."/>
            <person name="Clum A."/>
            <person name="Drula E."/>
            <person name="Henrissat B."/>
            <person name="Kohler A."/>
            <person name="Grigoriev I.V."/>
            <person name="Martin F.M."/>
            <person name="Hacquard S."/>
        </authorList>
    </citation>
    <scope>NUCLEOTIDE SEQUENCE</scope>
    <source>
        <strain evidence="3">MPI-CAGE-AT-0021</strain>
    </source>
</reference>
<dbReference type="AlphaFoldDB" id="A0A9P9J9D4"/>
<sequence length="256" mass="27209">MAGLFELISIISGAAAASDVAGLPDASTGAAEVGSVTTDTSAVSADGVATALSTWPSIVSRVPVFDMLVIHWSKYDSDNRASYGSVTVTGTVASRFYMFQFSLGAISNILSSNVTPALFAFNKSKVPTDLERFSPIVKRSRSKAIVFLATGGYGSTQGAGSRRCHQGARAQKLKLKVSSWAAIFASTPSRSPRSSLCRARLSPSADPDGLPSVVNAKSATEGVDPTENMILFFYRRDVAFYCDMPHPQTTDFKDIR</sequence>
<evidence type="ECO:0008006" key="5">
    <source>
        <dbReference type="Google" id="ProtNLM"/>
    </source>
</evidence>
<feature type="signal peptide" evidence="2">
    <location>
        <begin position="1"/>
        <end position="16"/>
    </location>
</feature>
<evidence type="ECO:0000256" key="2">
    <source>
        <dbReference type="SAM" id="SignalP"/>
    </source>
</evidence>
<evidence type="ECO:0000256" key="1">
    <source>
        <dbReference type="SAM" id="MobiDB-lite"/>
    </source>
</evidence>
<name>A0A9P9J9D4_9HYPO</name>
<accession>A0A9P9J9D4</accession>
<evidence type="ECO:0000313" key="3">
    <source>
        <dbReference type="EMBL" id="KAH7157247.1"/>
    </source>
</evidence>
<keyword evidence="4" id="KW-1185">Reference proteome</keyword>
<dbReference type="OrthoDB" id="5148387at2759"/>
<comment type="caution">
    <text evidence="3">The sequence shown here is derived from an EMBL/GenBank/DDBJ whole genome shotgun (WGS) entry which is preliminary data.</text>
</comment>
<proteinExistence type="predicted"/>
<protein>
    <recommendedName>
        <fullName evidence="5">Chitinase</fullName>
    </recommendedName>
</protein>
<keyword evidence="2" id="KW-0732">Signal</keyword>
<feature type="region of interest" description="Disordered" evidence="1">
    <location>
        <begin position="189"/>
        <end position="213"/>
    </location>
</feature>
<evidence type="ECO:0000313" key="4">
    <source>
        <dbReference type="Proteomes" id="UP000717696"/>
    </source>
</evidence>
<gene>
    <name evidence="3" type="ORF">B0J13DRAFT_519991</name>
</gene>
<dbReference type="Proteomes" id="UP000717696">
    <property type="component" value="Unassembled WGS sequence"/>
</dbReference>
<feature type="chain" id="PRO_5040133361" description="Chitinase" evidence="2">
    <location>
        <begin position="17"/>
        <end position="256"/>
    </location>
</feature>